<keyword evidence="2 3" id="KW-1015">Disulfide bond</keyword>
<dbReference type="Pfam" id="PF08516">
    <property type="entry name" value="ADAM_CR"/>
    <property type="match status" value="1"/>
</dbReference>
<dbReference type="FunFam" id="4.10.70.10:FF:000001">
    <property type="entry name" value="Disintegrin and metalloproteinase domain-containing protein 22"/>
    <property type="match status" value="1"/>
</dbReference>
<dbReference type="InterPro" id="IPR001762">
    <property type="entry name" value="Disintegrin_dom"/>
</dbReference>
<dbReference type="FunFam" id="3.40.390.10:FF:000002">
    <property type="entry name" value="Disintegrin and metalloproteinase domain-containing protein 22"/>
    <property type="match status" value="1"/>
</dbReference>
<feature type="chain" id="PRO_5039891307" evidence="7">
    <location>
        <begin position="27"/>
        <end position="866"/>
    </location>
</feature>
<keyword evidence="4" id="KW-0479">Metal-binding</keyword>
<dbReference type="PROSITE" id="PS00427">
    <property type="entry name" value="DISINTEGRIN_1"/>
    <property type="match status" value="1"/>
</dbReference>
<keyword evidence="4" id="KW-0862">Zinc</keyword>
<evidence type="ECO:0000256" key="3">
    <source>
        <dbReference type="PROSITE-ProRule" id="PRU00068"/>
    </source>
</evidence>
<dbReference type="InterPro" id="IPR024079">
    <property type="entry name" value="MetalloPept_cat_dom_sf"/>
</dbReference>
<keyword evidence="6" id="KW-0472">Membrane</keyword>
<dbReference type="SUPFAM" id="SSF57552">
    <property type="entry name" value="Blood coagulation inhibitor (disintegrin)"/>
    <property type="match status" value="1"/>
</dbReference>
<reference evidence="11" key="2">
    <citation type="submission" date="2025-08" db="UniProtKB">
        <authorList>
            <consortium name="RefSeq"/>
        </authorList>
    </citation>
    <scope>IDENTIFICATION</scope>
    <source>
        <strain evidence="11">S238N-H82</strain>
        <tissue evidence="11">Testes</tissue>
    </source>
</reference>
<dbReference type="GO" id="GO:0046872">
    <property type="term" value="F:metal ion binding"/>
    <property type="evidence" value="ECO:0007669"/>
    <property type="project" value="UniProtKB-KW"/>
</dbReference>
<keyword evidence="6" id="KW-0812">Transmembrane</keyword>
<dbReference type="CDD" id="cd04269">
    <property type="entry name" value="ZnMc_adamalysin_II_like"/>
    <property type="match status" value="1"/>
</dbReference>
<dbReference type="PROSITE" id="PS50215">
    <property type="entry name" value="ADAM_MEPRO"/>
    <property type="match status" value="1"/>
</dbReference>
<proteinExistence type="predicted"/>
<dbReference type="InterPro" id="IPR006586">
    <property type="entry name" value="ADAM_Cys-rich"/>
</dbReference>
<dbReference type="InterPro" id="IPR001590">
    <property type="entry name" value="Peptidase_M12B"/>
</dbReference>
<feature type="binding site" evidence="4">
    <location>
        <position position="331"/>
    </location>
    <ligand>
        <name>Zn(2+)</name>
        <dbReference type="ChEBI" id="CHEBI:29105"/>
        <note>catalytic</note>
    </ligand>
</feature>
<dbReference type="GO" id="GO:0006508">
    <property type="term" value="P:proteolysis"/>
    <property type="evidence" value="ECO:0000318"/>
    <property type="project" value="GO_Central"/>
</dbReference>
<feature type="binding site" evidence="4">
    <location>
        <position position="321"/>
    </location>
    <ligand>
        <name>Zn(2+)</name>
        <dbReference type="ChEBI" id="CHEBI:29105"/>
        <note>catalytic</note>
    </ligand>
</feature>
<feature type="transmembrane region" description="Helical" evidence="6">
    <location>
        <begin position="706"/>
        <end position="728"/>
    </location>
</feature>
<dbReference type="PRINTS" id="PR00289">
    <property type="entry name" value="DISINTEGRIN"/>
</dbReference>
<feature type="disulfide bond" evidence="3">
    <location>
        <begin position="452"/>
        <end position="472"/>
    </location>
</feature>
<sequence>MRPPLQVPHLLVFLVVSVSPVQHTWAADQHQETTDIRHSLKYYEIAEPYRIEQQQLNRVEANEDLTVSLAAFGRNFTLDLILNRNLIGRRHLCHYQGGVRGSPGSVAVISTCRGVRGSIHVDEDVFFIQPTSDSDHVVFRQQDIQPEWRQGGHCGFNDAELLSTLNERSFPIQRVKRDVYSETKYVELILVADNREVQKVGSQAATEDRMVEVANYVDTFYKPLNIRVALVGVEVWTTNPITVDRNIQGTLDRFLEWRRTSLVRQQSNDNAQLVSGQTFFGGGEIGMAPFASICSSAQSGGVSEDMFAAGPALYVASTVAHEIGHNLGLNHDTGGNCRCPVADSEGGCIMRSAQGSLPAQRFSACSAEGLRQALERGVGPCLYNVPDPDRLYGGPVCGNGYVEQGEECDCGTVEECNSTCCNSTSCTLLPGAVCDMGECCQDCQLKPSGELCRQQTTDCDLAEYCTGQSPQCPDNQFIQNGIPCQGTEAYCFNGGCFTHTDQCRTLWGDGADKAHDMCFQSVNLRADQYGHCGMDQDGNYLACAEEDALCGKLQCQGGGEAPIIGSGSQIISTTVTLPNGQVITCRGVYVDLGNDIPDPGLVMAGTRCGQDKVCYNNRCELITSLFPNITTTTASWWTSPPMATQTTAQQTASSVPSASGTDQTGITMTTQNVSMATQPWSSALVQTTPQGSGHWWISIKEGTSGVLVFFLVLLLAILPLAGLVYFFCHENKDAVKKRVKSSRMSKYLADFNAKKSQSDPEKSKRRKSSQKPMMGETLGSLNSPRLRLPVVWRWQKEPGGNSPGNTNGGVPAQVNDQEDNAPTQVTDPEGHVYAEIQDGDVQFTGISNPNYNMVTIDLDETSTAEA</sequence>
<reference evidence="10" key="1">
    <citation type="journal article" date="2020" name="Nat. Ecol. Evol.">
        <title>Deeply conserved synteny resolves early events in vertebrate evolution.</title>
        <authorList>
            <person name="Simakov O."/>
            <person name="Marletaz F."/>
            <person name="Yue J.X."/>
            <person name="O'Connell B."/>
            <person name="Jenkins J."/>
            <person name="Brandt A."/>
            <person name="Calef R."/>
            <person name="Tung C.H."/>
            <person name="Huang T.K."/>
            <person name="Schmutz J."/>
            <person name="Satoh N."/>
            <person name="Yu J.K."/>
            <person name="Putnam N.H."/>
            <person name="Green R.E."/>
            <person name="Rokhsar D.S."/>
        </authorList>
    </citation>
    <scope>NUCLEOTIDE SEQUENCE [LARGE SCALE GENOMIC DNA]</scope>
    <source>
        <strain evidence="10">S238N-H82</strain>
    </source>
</reference>
<protein>
    <submittedName>
        <fullName evidence="11">Disintegrin and metalloproteinase domain-containing protein 12-like</fullName>
    </submittedName>
</protein>
<dbReference type="InterPro" id="IPR034027">
    <property type="entry name" value="Reprolysin_adamalysin"/>
</dbReference>
<evidence type="ECO:0000313" key="11">
    <source>
        <dbReference type="RefSeq" id="XP_035671855.1"/>
    </source>
</evidence>
<dbReference type="SUPFAM" id="SSF55486">
    <property type="entry name" value="Metalloproteases ('zincins'), catalytic domain"/>
    <property type="match status" value="1"/>
</dbReference>
<keyword evidence="1" id="KW-0800">Toxin</keyword>
<keyword evidence="6" id="KW-1133">Transmembrane helix</keyword>
<evidence type="ECO:0000256" key="7">
    <source>
        <dbReference type="SAM" id="SignalP"/>
    </source>
</evidence>
<dbReference type="RefSeq" id="XP_035671855.1">
    <property type="nucleotide sequence ID" value="XM_035815962.1"/>
</dbReference>
<dbReference type="Proteomes" id="UP000001554">
    <property type="component" value="Chromosome 4"/>
</dbReference>
<evidence type="ECO:0000256" key="5">
    <source>
        <dbReference type="SAM" id="MobiDB-lite"/>
    </source>
</evidence>
<keyword evidence="7" id="KW-0732">Signal</keyword>
<feature type="region of interest" description="Disordered" evidence="5">
    <location>
        <begin position="750"/>
        <end position="781"/>
    </location>
</feature>
<keyword evidence="10" id="KW-1185">Reference proteome</keyword>
<evidence type="ECO:0000259" key="9">
    <source>
        <dbReference type="PROSITE" id="PS50215"/>
    </source>
</evidence>
<dbReference type="KEGG" id="bfo:118412902"/>
<evidence type="ECO:0000256" key="4">
    <source>
        <dbReference type="PROSITE-ProRule" id="PRU00276"/>
    </source>
</evidence>
<dbReference type="GO" id="GO:0004222">
    <property type="term" value="F:metalloendopeptidase activity"/>
    <property type="evidence" value="ECO:0000318"/>
    <property type="project" value="GO_Central"/>
</dbReference>
<feature type="domain" description="Disintegrin" evidence="8">
    <location>
        <begin position="394"/>
        <end position="480"/>
    </location>
</feature>
<evidence type="ECO:0000313" key="10">
    <source>
        <dbReference type="Proteomes" id="UP000001554"/>
    </source>
</evidence>
<feature type="active site" evidence="4">
    <location>
        <position position="322"/>
    </location>
</feature>
<organism evidence="10 11">
    <name type="scientific">Branchiostoma floridae</name>
    <name type="common">Florida lancelet</name>
    <name type="synonym">Amphioxus</name>
    <dbReference type="NCBI Taxonomy" id="7739"/>
    <lineage>
        <taxon>Eukaryota</taxon>
        <taxon>Metazoa</taxon>
        <taxon>Chordata</taxon>
        <taxon>Cephalochordata</taxon>
        <taxon>Leptocardii</taxon>
        <taxon>Amphioxiformes</taxon>
        <taxon>Branchiostomatidae</taxon>
        <taxon>Branchiostoma</taxon>
    </lineage>
</organism>
<dbReference type="Pfam" id="PF00200">
    <property type="entry name" value="Disintegrin"/>
    <property type="match status" value="1"/>
</dbReference>
<accession>A0A9J7MLP7</accession>
<name>A0A9J7MLP7_BRAFL</name>
<gene>
    <name evidence="11" type="primary">LOC118412902</name>
</gene>
<dbReference type="InterPro" id="IPR036436">
    <property type="entry name" value="Disintegrin_dom_sf"/>
</dbReference>
<feature type="domain" description="Peptidase M12B" evidence="9">
    <location>
        <begin position="184"/>
        <end position="386"/>
    </location>
</feature>
<dbReference type="Pfam" id="PF01421">
    <property type="entry name" value="Reprolysin"/>
    <property type="match status" value="1"/>
</dbReference>
<evidence type="ECO:0000256" key="6">
    <source>
        <dbReference type="SAM" id="Phobius"/>
    </source>
</evidence>
<dbReference type="Gene3D" id="3.40.390.10">
    <property type="entry name" value="Collagenase (Catalytic Domain)"/>
    <property type="match status" value="1"/>
</dbReference>
<feature type="compositionally biased region" description="Basic and acidic residues" evidence="5">
    <location>
        <begin position="752"/>
        <end position="762"/>
    </location>
</feature>
<dbReference type="SMART" id="SM00050">
    <property type="entry name" value="DISIN"/>
    <property type="match status" value="1"/>
</dbReference>
<feature type="signal peptide" evidence="7">
    <location>
        <begin position="1"/>
        <end position="26"/>
    </location>
</feature>
<dbReference type="Gene3D" id="4.10.70.10">
    <property type="entry name" value="Disintegrin domain"/>
    <property type="match status" value="1"/>
</dbReference>
<dbReference type="InterPro" id="IPR018358">
    <property type="entry name" value="Disintegrin_CS"/>
</dbReference>
<dbReference type="AlphaFoldDB" id="A0A9J7MLP7"/>
<keyword evidence="1" id="KW-1217">Cell adhesion impairing toxin</keyword>
<dbReference type="GeneID" id="118412902"/>
<comment type="caution">
    <text evidence="4">Lacks conserved residue(s) required for the propagation of feature annotation.</text>
</comment>
<dbReference type="PANTHER" id="PTHR11905">
    <property type="entry name" value="ADAM A DISINTEGRIN AND METALLOPROTEASE DOMAIN"/>
    <property type="match status" value="1"/>
</dbReference>
<feature type="region of interest" description="Disordered" evidence="5">
    <location>
        <begin position="795"/>
        <end position="828"/>
    </location>
</feature>
<feature type="compositionally biased region" description="Low complexity" evidence="5">
    <location>
        <begin position="798"/>
        <end position="811"/>
    </location>
</feature>
<evidence type="ECO:0000256" key="1">
    <source>
        <dbReference type="ARBA" id="ARBA00022508"/>
    </source>
</evidence>
<dbReference type="PANTHER" id="PTHR11905:SF159">
    <property type="entry name" value="ADAM METALLOPROTEASE"/>
    <property type="match status" value="1"/>
</dbReference>
<dbReference type="PROSITE" id="PS50214">
    <property type="entry name" value="DISINTEGRIN_2"/>
    <property type="match status" value="1"/>
</dbReference>
<dbReference type="OrthoDB" id="5951731at2759"/>
<evidence type="ECO:0000259" key="8">
    <source>
        <dbReference type="PROSITE" id="PS50214"/>
    </source>
</evidence>
<dbReference type="OMA" id="CAPENER"/>
<dbReference type="SMART" id="SM00608">
    <property type="entry name" value="ACR"/>
    <property type="match status" value="1"/>
</dbReference>
<feature type="binding site" evidence="4">
    <location>
        <position position="325"/>
    </location>
    <ligand>
        <name>Zn(2+)</name>
        <dbReference type="ChEBI" id="CHEBI:29105"/>
        <note>catalytic</note>
    </ligand>
</feature>
<evidence type="ECO:0000256" key="2">
    <source>
        <dbReference type="ARBA" id="ARBA00023157"/>
    </source>
</evidence>